<sequence length="268" mass="26378">MTDNFSPRDGSHAASPGSGAGSDSTAAAKTDAAKQQAGDLAQHAKGNAGQVAETAKTEAAGVASEVKSNARDLFTQARSDLTEQAGAQQQKVAEGLRSVADELQSMAQSGQSGVAADLVGEAASRASSVAGWLDGRDPGSLLDEVKGFARQRPMAFLAIAAGAGFLAGRLNKSLSAGVPAQGVSGGSTGQHAAPPVPPAPPIQPPQPRVAETEAEGPGTSPDAAGVDDPFGSEPVRSAGSGPASAQTLPPTPSTGVPAADPYSGGRHS</sequence>
<feature type="region of interest" description="Disordered" evidence="1">
    <location>
        <begin position="176"/>
        <end position="268"/>
    </location>
</feature>
<dbReference type="RefSeq" id="WP_227928863.1">
    <property type="nucleotide sequence ID" value="NZ_CP094984.1"/>
</dbReference>
<dbReference type="Gene3D" id="1.20.120.20">
    <property type="entry name" value="Apolipoprotein"/>
    <property type="match status" value="1"/>
</dbReference>
<dbReference type="EMBL" id="JAJFZT010000006">
    <property type="protein sequence ID" value="MCC3272848.1"/>
    <property type="molecule type" value="Genomic_DNA"/>
</dbReference>
<dbReference type="Proteomes" id="UP000829758">
    <property type="component" value="Chromosome"/>
</dbReference>
<evidence type="ECO:0008006" key="6">
    <source>
        <dbReference type="Google" id="ProtNLM"/>
    </source>
</evidence>
<evidence type="ECO:0000313" key="5">
    <source>
        <dbReference type="Proteomes" id="UP001155145"/>
    </source>
</evidence>
<feature type="region of interest" description="Disordered" evidence="1">
    <location>
        <begin position="1"/>
        <end position="66"/>
    </location>
</feature>
<protein>
    <recommendedName>
        <fullName evidence="6">ATP synthase F0 subunit B</fullName>
    </recommendedName>
</protein>
<accession>A0A9X1S993</accession>
<reference evidence="2" key="1">
    <citation type="submission" date="2021-10" db="EMBL/GenBank/DDBJ databases">
        <title>Novel species in genus Arthrobacter.</title>
        <authorList>
            <person name="Liu Y."/>
        </authorList>
    </citation>
    <scope>NUCLEOTIDE SEQUENCE</scope>
    <source>
        <strain evidence="4">zg-Y462</strain>
        <strain evidence="2">Zg-Y462</strain>
    </source>
</reference>
<keyword evidence="4" id="KW-1185">Reference proteome</keyword>
<dbReference type="Proteomes" id="UP001155145">
    <property type="component" value="Unassembled WGS sequence"/>
</dbReference>
<organism evidence="2 5">
    <name type="scientific">Arthrobacter zhangbolii</name>
    <dbReference type="NCBI Taxonomy" id="2886936"/>
    <lineage>
        <taxon>Bacteria</taxon>
        <taxon>Bacillati</taxon>
        <taxon>Actinomycetota</taxon>
        <taxon>Actinomycetes</taxon>
        <taxon>Micrococcales</taxon>
        <taxon>Micrococcaceae</taxon>
        <taxon>Arthrobacter</taxon>
    </lineage>
</organism>
<proteinExistence type="predicted"/>
<feature type="compositionally biased region" description="Low complexity" evidence="1">
    <location>
        <begin position="12"/>
        <end position="39"/>
    </location>
</feature>
<evidence type="ECO:0000313" key="4">
    <source>
        <dbReference type="Proteomes" id="UP000829758"/>
    </source>
</evidence>
<evidence type="ECO:0000313" key="2">
    <source>
        <dbReference type="EMBL" id="MCC3272848.1"/>
    </source>
</evidence>
<feature type="compositionally biased region" description="Pro residues" evidence="1">
    <location>
        <begin position="194"/>
        <end position="207"/>
    </location>
</feature>
<gene>
    <name evidence="2" type="ORF">LJ755_08905</name>
    <name evidence="3" type="ORF">MUK71_04530</name>
</gene>
<evidence type="ECO:0000256" key="1">
    <source>
        <dbReference type="SAM" id="MobiDB-lite"/>
    </source>
</evidence>
<dbReference type="EMBL" id="CP094984">
    <property type="protein sequence ID" value="UON92914.1"/>
    <property type="molecule type" value="Genomic_DNA"/>
</dbReference>
<name>A0A9X1S993_9MICC</name>
<dbReference type="AlphaFoldDB" id="A0A9X1S993"/>
<evidence type="ECO:0000313" key="3">
    <source>
        <dbReference type="EMBL" id="UON92914.1"/>
    </source>
</evidence>